<keyword evidence="3" id="KW-1185">Reference proteome</keyword>
<accession>A0A2S4K0K0</accession>
<gene>
    <name evidence="2" type="ORF">AU468_02015</name>
</gene>
<proteinExistence type="predicted"/>
<organism evidence="2 3">
    <name type="scientific">Alkalispirochaeta sphaeroplastigenens</name>
    <dbReference type="NCBI Taxonomy" id="1187066"/>
    <lineage>
        <taxon>Bacteria</taxon>
        <taxon>Pseudomonadati</taxon>
        <taxon>Spirochaetota</taxon>
        <taxon>Spirochaetia</taxon>
        <taxon>Spirochaetales</taxon>
        <taxon>Spirochaetaceae</taxon>
        <taxon>Alkalispirochaeta</taxon>
    </lineage>
</organism>
<feature type="compositionally biased region" description="Basic and acidic residues" evidence="1">
    <location>
        <begin position="89"/>
        <end position="106"/>
    </location>
</feature>
<reference evidence="3" key="1">
    <citation type="submission" date="2015-12" db="EMBL/GenBank/DDBJ databases">
        <authorList>
            <person name="Lodha T.D."/>
            <person name="Chintalapati S."/>
            <person name="Chintalapati V.R."/>
            <person name="Sravanthi T."/>
        </authorList>
    </citation>
    <scope>NUCLEOTIDE SEQUENCE [LARGE SCALE GENOMIC DNA]</scope>
    <source>
        <strain evidence="3">JC133</strain>
    </source>
</reference>
<dbReference type="Proteomes" id="UP000237350">
    <property type="component" value="Unassembled WGS sequence"/>
</dbReference>
<evidence type="ECO:0000313" key="2">
    <source>
        <dbReference type="EMBL" id="POR05287.1"/>
    </source>
</evidence>
<dbReference type="OrthoDB" id="129664at2"/>
<evidence type="ECO:0000256" key="1">
    <source>
        <dbReference type="SAM" id="MobiDB-lite"/>
    </source>
</evidence>
<feature type="region of interest" description="Disordered" evidence="1">
    <location>
        <begin position="70"/>
        <end position="106"/>
    </location>
</feature>
<comment type="caution">
    <text evidence="2">The sequence shown here is derived from an EMBL/GenBank/DDBJ whole genome shotgun (WGS) entry which is preliminary data.</text>
</comment>
<name>A0A2S4K0K0_9SPIO</name>
<dbReference type="EMBL" id="LPWH01000004">
    <property type="protein sequence ID" value="POR05287.1"/>
    <property type="molecule type" value="Genomic_DNA"/>
</dbReference>
<protein>
    <submittedName>
        <fullName evidence="2">Uncharacterized protein</fullName>
    </submittedName>
</protein>
<evidence type="ECO:0000313" key="3">
    <source>
        <dbReference type="Proteomes" id="UP000237350"/>
    </source>
</evidence>
<dbReference type="AlphaFoldDB" id="A0A2S4K0K0"/>
<sequence length="106" mass="11937">MAKCFRCNADFPPDIPLTRSEECPRCFQPLRCCRNCGFYSSGSHWDCRETVSEQVLDKERANFCDFFRLNTRGGGGRETGRGSVGRSSPDGKETPPARKAFDDLFS</sequence>